<dbReference type="PANTHER" id="PTHR33339:SF1">
    <property type="entry name" value="LYSM DOMAIN-CONTAINING PROTEIN"/>
    <property type="match status" value="1"/>
</dbReference>
<keyword evidence="1" id="KW-0812">Transmembrane</keyword>
<feature type="transmembrane region" description="Helical" evidence="1">
    <location>
        <begin position="95"/>
        <end position="115"/>
    </location>
</feature>
<dbReference type="AlphaFoldDB" id="A0AAV0BER9"/>
<dbReference type="Proteomes" id="UP001153365">
    <property type="component" value="Unassembled WGS sequence"/>
</dbReference>
<dbReference type="InterPro" id="IPR057194">
    <property type="entry name" value="DUF7872"/>
</dbReference>
<evidence type="ECO:0000256" key="1">
    <source>
        <dbReference type="SAM" id="Phobius"/>
    </source>
</evidence>
<dbReference type="EMBL" id="CALTRL010005741">
    <property type="protein sequence ID" value="CAH7685656.1"/>
    <property type="molecule type" value="Genomic_DNA"/>
</dbReference>
<dbReference type="Pfam" id="PF25278">
    <property type="entry name" value="DUF7872"/>
    <property type="match status" value="1"/>
</dbReference>
<evidence type="ECO:0000313" key="4">
    <source>
        <dbReference type="Proteomes" id="UP001153365"/>
    </source>
</evidence>
<feature type="domain" description="DUF7872" evidence="2">
    <location>
        <begin position="154"/>
        <end position="368"/>
    </location>
</feature>
<keyword evidence="1" id="KW-1133">Transmembrane helix</keyword>
<name>A0AAV0BER9_PHAPC</name>
<evidence type="ECO:0000313" key="3">
    <source>
        <dbReference type="EMBL" id="CAH7685656.1"/>
    </source>
</evidence>
<proteinExistence type="predicted"/>
<reference evidence="3" key="1">
    <citation type="submission" date="2022-06" db="EMBL/GenBank/DDBJ databases">
        <authorList>
            <consortium name="SYNGENTA / RWTH Aachen University"/>
        </authorList>
    </citation>
    <scope>NUCLEOTIDE SEQUENCE</scope>
</reference>
<keyword evidence="1" id="KW-0472">Membrane</keyword>
<organism evidence="3 4">
    <name type="scientific">Phakopsora pachyrhizi</name>
    <name type="common">Asian soybean rust disease fungus</name>
    <dbReference type="NCBI Taxonomy" id="170000"/>
    <lineage>
        <taxon>Eukaryota</taxon>
        <taxon>Fungi</taxon>
        <taxon>Dikarya</taxon>
        <taxon>Basidiomycota</taxon>
        <taxon>Pucciniomycotina</taxon>
        <taxon>Pucciniomycetes</taxon>
        <taxon>Pucciniales</taxon>
        <taxon>Phakopsoraceae</taxon>
        <taxon>Phakopsora</taxon>
    </lineage>
</organism>
<keyword evidence="4" id="KW-1185">Reference proteome</keyword>
<accession>A0AAV0BER9</accession>
<evidence type="ECO:0000259" key="2">
    <source>
        <dbReference type="Pfam" id="PF25278"/>
    </source>
</evidence>
<dbReference type="PANTHER" id="PTHR33339">
    <property type="entry name" value="LYSM DOMAIN-CONTAINING PROTEIN"/>
    <property type="match status" value="1"/>
</dbReference>
<sequence>MGVTDFAASLNVSNFICGIGGNCHAGQPCYPLGTLDWYILFAIQQWNTHLNIYYDAVEYSISMVQTSMNALIASLFPASDTTAIRNMKSDMGIQASLTLVTGTVLMDVMMFFGLAGGAWSVFFNQLNFWMGAGMGYLAFSIKEPPGPLKDGFDQATFYLTNYKEAIQQKVSDESKKRLAAGISTKEGIYEILKGGEYFEPAKTAPLPQIEASLKKITLALSINMLLNQINAFITVGQNKKSCRDKGKNGAWGSPHTLSWCDHYGGTMHNIIVAKGGETFNEINNANSIEESFDFSTETIVKSSMACQALNKGYRYTPWDKDQGELPKKADDVCVFNLPVCYLKDRVAKKIKRKTRTVEACRKYGGLPI</sequence>
<protein>
    <recommendedName>
        <fullName evidence="2">DUF7872 domain-containing protein</fullName>
    </recommendedName>
</protein>
<comment type="caution">
    <text evidence="3">The sequence shown here is derived from an EMBL/GenBank/DDBJ whole genome shotgun (WGS) entry which is preliminary data.</text>
</comment>
<gene>
    <name evidence="3" type="ORF">PPACK8108_LOCUS20227</name>
</gene>